<feature type="transmembrane region" description="Helical" evidence="5">
    <location>
        <begin position="41"/>
        <end position="63"/>
    </location>
</feature>
<dbReference type="PANTHER" id="PTHR31748:SF1">
    <property type="entry name" value="SERPENTINE RECEPTOR, CLASS V"/>
    <property type="match status" value="1"/>
</dbReference>
<comment type="subcellular location">
    <subcellularLocation>
        <location evidence="1">Membrane</location>
    </subcellularLocation>
</comment>
<dbReference type="Gene3D" id="1.20.1070.10">
    <property type="entry name" value="Rhodopsin 7-helix transmembrane proteins"/>
    <property type="match status" value="1"/>
</dbReference>
<reference evidence="8" key="1">
    <citation type="submission" date="2022-11" db="UniProtKB">
        <authorList>
            <consortium name="WormBaseParasite"/>
        </authorList>
    </citation>
    <scope>IDENTIFICATION</scope>
</reference>
<dbReference type="CDD" id="cd00637">
    <property type="entry name" value="7tm_classA_rhodopsin-like"/>
    <property type="match status" value="1"/>
</dbReference>
<feature type="transmembrane region" description="Helical" evidence="5">
    <location>
        <begin position="179"/>
        <end position="201"/>
    </location>
</feature>
<dbReference type="InterPro" id="IPR017452">
    <property type="entry name" value="GPCR_Rhodpsn_7TM"/>
</dbReference>
<dbReference type="Proteomes" id="UP000887566">
    <property type="component" value="Unplaced"/>
</dbReference>
<evidence type="ECO:0000256" key="3">
    <source>
        <dbReference type="ARBA" id="ARBA00022989"/>
    </source>
</evidence>
<feature type="transmembrane region" description="Helical" evidence="5">
    <location>
        <begin position="261"/>
        <end position="280"/>
    </location>
</feature>
<protein>
    <submittedName>
        <fullName evidence="8">G-protein coupled receptors family 1 profile domain-containing protein</fullName>
    </submittedName>
</protein>
<dbReference type="InterPro" id="IPR019426">
    <property type="entry name" value="7TM_GPCR_serpentine_rcpt_Srv"/>
</dbReference>
<keyword evidence="4 5" id="KW-0472">Membrane</keyword>
<dbReference type="Pfam" id="PF10323">
    <property type="entry name" value="7TM_GPCR_Srv"/>
    <property type="match status" value="1"/>
</dbReference>
<dbReference type="PROSITE" id="PS50262">
    <property type="entry name" value="G_PROTEIN_RECEP_F1_2"/>
    <property type="match status" value="1"/>
</dbReference>
<evidence type="ECO:0000256" key="5">
    <source>
        <dbReference type="SAM" id="Phobius"/>
    </source>
</evidence>
<keyword evidence="2 5" id="KW-0812">Transmembrane</keyword>
<dbReference type="GO" id="GO:0016020">
    <property type="term" value="C:membrane"/>
    <property type="evidence" value="ECO:0007669"/>
    <property type="project" value="UniProtKB-SubCell"/>
</dbReference>
<organism evidence="7 8">
    <name type="scientific">Plectus sambesii</name>
    <dbReference type="NCBI Taxonomy" id="2011161"/>
    <lineage>
        <taxon>Eukaryota</taxon>
        <taxon>Metazoa</taxon>
        <taxon>Ecdysozoa</taxon>
        <taxon>Nematoda</taxon>
        <taxon>Chromadorea</taxon>
        <taxon>Plectida</taxon>
        <taxon>Plectina</taxon>
        <taxon>Plectoidea</taxon>
        <taxon>Plectidae</taxon>
        <taxon>Plectus</taxon>
    </lineage>
</organism>
<evidence type="ECO:0000313" key="7">
    <source>
        <dbReference type="Proteomes" id="UP000887566"/>
    </source>
</evidence>
<feature type="transmembrane region" description="Helical" evidence="5">
    <location>
        <begin position="83"/>
        <end position="107"/>
    </location>
</feature>
<dbReference type="AlphaFoldDB" id="A0A914VHR9"/>
<evidence type="ECO:0000313" key="8">
    <source>
        <dbReference type="WBParaSite" id="PSAMB.scaffold1911size26760.g15459.t1"/>
    </source>
</evidence>
<evidence type="ECO:0000256" key="4">
    <source>
        <dbReference type="ARBA" id="ARBA00023136"/>
    </source>
</evidence>
<evidence type="ECO:0000256" key="1">
    <source>
        <dbReference type="ARBA" id="ARBA00004370"/>
    </source>
</evidence>
<feature type="domain" description="G-protein coupled receptors family 1 profile" evidence="6">
    <location>
        <begin position="20"/>
        <end position="279"/>
    </location>
</feature>
<keyword evidence="3 5" id="KW-1133">Transmembrane helix</keyword>
<feature type="transmembrane region" description="Helical" evidence="5">
    <location>
        <begin position="128"/>
        <end position="146"/>
    </location>
</feature>
<evidence type="ECO:0000256" key="2">
    <source>
        <dbReference type="ARBA" id="ARBA00022692"/>
    </source>
</evidence>
<proteinExistence type="predicted"/>
<dbReference type="PANTHER" id="PTHR31748">
    <property type="entry name" value="SERPENTINE RECEPTOR, CLASS V"/>
    <property type="match status" value="1"/>
</dbReference>
<feature type="transmembrane region" description="Helical" evidence="5">
    <location>
        <begin position="222"/>
        <end position="249"/>
    </location>
</feature>
<feature type="transmembrane region" description="Helical" evidence="5">
    <location>
        <begin position="6"/>
        <end position="29"/>
    </location>
</feature>
<keyword evidence="7" id="KW-1185">Reference proteome</keyword>
<evidence type="ECO:0000259" key="6">
    <source>
        <dbReference type="PROSITE" id="PS50262"/>
    </source>
</evidence>
<name>A0A914VHR9_9BILA</name>
<dbReference type="WBParaSite" id="PSAMB.scaffold1911size26760.g15459.t1">
    <property type="protein sequence ID" value="PSAMB.scaffold1911size26760.g15459.t1"/>
    <property type="gene ID" value="PSAMB.scaffold1911size26760.g15459"/>
</dbReference>
<sequence length="318" mass="36482">MWILVASIFSDAVAVIAIPLYFLFMVVCVKFRHQDPFHSSFFALTFSQGIADLIMIGVMYAILKPPLYYGIFIQFYLSYPLLFGRLQAFFAMALGCSQQISFLAIAFNRFTAVCVPVRHNTIWKRQTTTLVIIVQWLLPLLIYFPILTSDVRYISQSNSSCLGSNCLWIFWANNHMASLYYMITFAYILAIVIVCSVLYALQFRCMWKQRSISRTLSNHTRVELRLALMGATIFAISSSYLFFLITSIVAPSIAQSALDLLWLYFFITVIMSSVNPFILIGMSAKVRLKCVEMFCRQSNFDHQGLEISTRNRRSTTLK</sequence>
<dbReference type="SUPFAM" id="SSF81321">
    <property type="entry name" value="Family A G protein-coupled receptor-like"/>
    <property type="match status" value="1"/>
</dbReference>
<accession>A0A914VHR9</accession>